<dbReference type="InterPro" id="IPR011608">
    <property type="entry name" value="PRD"/>
</dbReference>
<keyword evidence="1" id="KW-0677">Repeat</keyword>
<dbReference type="SMART" id="SM01061">
    <property type="entry name" value="CAT_RBD"/>
    <property type="match status" value="1"/>
</dbReference>
<dbReference type="OrthoDB" id="9813552at2"/>
<dbReference type="InterPro" id="IPR050661">
    <property type="entry name" value="BglG_antiterminators"/>
</dbReference>
<dbReference type="PROSITE" id="PS51372">
    <property type="entry name" value="PRD_2"/>
    <property type="match status" value="2"/>
</dbReference>
<dbReference type="Gene3D" id="2.30.24.10">
    <property type="entry name" value="CAT RNA-binding domain"/>
    <property type="match status" value="1"/>
</dbReference>
<feature type="domain" description="PRD" evidence="2">
    <location>
        <begin position="170"/>
        <end position="277"/>
    </location>
</feature>
<dbReference type="GO" id="GO:0006355">
    <property type="term" value="P:regulation of DNA-templated transcription"/>
    <property type="evidence" value="ECO:0007669"/>
    <property type="project" value="InterPro"/>
</dbReference>
<evidence type="ECO:0000256" key="1">
    <source>
        <dbReference type="ARBA" id="ARBA00022737"/>
    </source>
</evidence>
<dbReference type="Pfam" id="PF00874">
    <property type="entry name" value="PRD"/>
    <property type="match status" value="2"/>
</dbReference>
<keyword evidence="4" id="KW-1185">Reference proteome</keyword>
<dbReference type="Gene3D" id="1.10.1790.10">
    <property type="entry name" value="PRD domain"/>
    <property type="match status" value="2"/>
</dbReference>
<organism evidence="3 4">
    <name type="scientific">Bifidobacterium jacchi</name>
    <dbReference type="NCBI Taxonomy" id="2490545"/>
    <lineage>
        <taxon>Bacteria</taxon>
        <taxon>Bacillati</taxon>
        <taxon>Actinomycetota</taxon>
        <taxon>Actinomycetes</taxon>
        <taxon>Bifidobacteriales</taxon>
        <taxon>Bifidobacteriaceae</taxon>
        <taxon>Bifidobacterium</taxon>
    </lineage>
</organism>
<dbReference type="SUPFAM" id="SSF63520">
    <property type="entry name" value="PTS-regulatory domain, PRD"/>
    <property type="match status" value="2"/>
</dbReference>
<evidence type="ECO:0000313" key="3">
    <source>
        <dbReference type="EMBL" id="KAB5603399.1"/>
    </source>
</evidence>
<evidence type="ECO:0000259" key="2">
    <source>
        <dbReference type="PROSITE" id="PS51372"/>
    </source>
</evidence>
<dbReference type="InterPro" id="IPR004341">
    <property type="entry name" value="CAT_RNA-bd_dom"/>
</dbReference>
<proteinExistence type="predicted"/>
<dbReference type="SUPFAM" id="SSF50151">
    <property type="entry name" value="SacY-like RNA-binding domain"/>
    <property type="match status" value="1"/>
</dbReference>
<accession>A0A5N5RC71</accession>
<dbReference type="Pfam" id="PF03123">
    <property type="entry name" value="CAT_RBD"/>
    <property type="match status" value="1"/>
</dbReference>
<dbReference type="PANTHER" id="PTHR30185:SF15">
    <property type="entry name" value="CRYPTIC BETA-GLUCOSIDE BGL OPERON ANTITERMINATOR"/>
    <property type="match status" value="1"/>
</dbReference>
<evidence type="ECO:0000313" key="4">
    <source>
        <dbReference type="Proteomes" id="UP000326336"/>
    </source>
</evidence>
<dbReference type="RefSeq" id="WP_151917684.1">
    <property type="nucleotide sequence ID" value="NZ_RQSP01000083.1"/>
</dbReference>
<dbReference type="AlphaFoldDB" id="A0A5N5RC71"/>
<feature type="domain" description="PRD" evidence="2">
    <location>
        <begin position="64"/>
        <end position="169"/>
    </location>
</feature>
<gene>
    <name evidence="3" type="ORF">EHS19_10405</name>
</gene>
<sequence>MDVLRVFNNNVVLARDGAREVIVTGRGLGFKAHPGQHIDDAKIVRVFVPSDGRDPDHLAELLSAIPPEMIRIVAEAMTSVGLASQAESKPTLVMALADHMTGAIQRIHAGSSVSYPLTAEVRSLYTTEYEQAETLLAELNKRLNGVLPESETVAIAMHLVNAGFSSGDLSYTYQMTGIIQQMLAVIEQRFHVTLDQHSVNVGRFITHLRYLFVRIRQNSQLRREPDAIIESIRESYPQAMLCAQTIGSIVELRMDTRLTADEIAYLALHIARVVTDA</sequence>
<dbReference type="PANTHER" id="PTHR30185">
    <property type="entry name" value="CRYPTIC BETA-GLUCOSIDE BGL OPERON ANTITERMINATOR"/>
    <property type="match status" value="1"/>
</dbReference>
<reference evidence="3 4" key="1">
    <citation type="journal article" date="2019" name="Int. J. Syst. Evol. Microbiol.">
        <title>Bifidobacterium jacchi sp. nov., isolated from the faeces of a baby common marmoset (Callithrix jacchus).</title>
        <authorList>
            <person name="Modesto M."/>
            <person name="Watanabe K."/>
            <person name="Arita M."/>
            <person name="Satti M."/>
            <person name="Oki K."/>
            <person name="Sciavilla P."/>
            <person name="Patavino C."/>
            <person name="Camma C."/>
            <person name="Michelini S."/>
            <person name="Sgorbati B."/>
            <person name="Mattarelli P."/>
        </authorList>
    </citation>
    <scope>NUCLEOTIDE SEQUENCE [LARGE SCALE GENOMIC DNA]</scope>
    <source>
        <strain evidence="3 4">MRM 9.3</strain>
    </source>
</reference>
<comment type="caution">
    <text evidence="3">The sequence shown here is derived from an EMBL/GenBank/DDBJ whole genome shotgun (WGS) entry which is preliminary data.</text>
</comment>
<name>A0A5N5RC71_9BIFI</name>
<dbReference type="GO" id="GO:0003723">
    <property type="term" value="F:RNA binding"/>
    <property type="evidence" value="ECO:0007669"/>
    <property type="project" value="InterPro"/>
</dbReference>
<dbReference type="EMBL" id="RQSP01000083">
    <property type="protein sequence ID" value="KAB5603399.1"/>
    <property type="molecule type" value="Genomic_DNA"/>
</dbReference>
<dbReference type="Proteomes" id="UP000326336">
    <property type="component" value="Unassembled WGS sequence"/>
</dbReference>
<protein>
    <submittedName>
        <fullName evidence="3">PRD domain-containing protein</fullName>
    </submittedName>
</protein>
<dbReference type="InterPro" id="IPR036634">
    <property type="entry name" value="PRD_sf"/>
</dbReference>
<dbReference type="InterPro" id="IPR036650">
    <property type="entry name" value="CAT_RNA-bd_dom_sf"/>
</dbReference>